<dbReference type="Proteomes" id="UP000612055">
    <property type="component" value="Unassembled WGS sequence"/>
</dbReference>
<keyword evidence="2" id="KW-0732">Signal</keyword>
<evidence type="ECO:0000256" key="2">
    <source>
        <dbReference type="SAM" id="SignalP"/>
    </source>
</evidence>
<evidence type="ECO:0000313" key="5">
    <source>
        <dbReference type="Proteomes" id="UP000612055"/>
    </source>
</evidence>
<evidence type="ECO:0000313" key="4">
    <source>
        <dbReference type="EMBL" id="KAG2495317.1"/>
    </source>
</evidence>
<feature type="compositionally biased region" description="Basic residues" evidence="1">
    <location>
        <begin position="722"/>
        <end position="735"/>
    </location>
</feature>
<sequence>MARQGLSSAVLFFLLLGVALAETSFKGHTPPPRRRPPPTRRPPPRAPSKSVPVTVQVKGELALASSHEEPIRNPETEEAVWDIKPDYDLIHRLVDNTVNTSDPSQIVYDTRIEVPPTAAPAITGDIIDSNLTYLVPAEVAKALGLEPDPTSTGPAEAPEGSGGRRRRLSEEQASVRRMILEYHGTRRTLQQVNTLASLIQRLDATGTFNAVPRAAFDAPTQNSAPKDLFVPPDGTPQQVSSLTFLFQSSACGVVPRVTLDEVRNRWFDNGDSAPVVATLQRYHRTCSFNKLRMSTPDNLVFGPIDVPCTGSQPTKGAYDLKTKCGDPELYGLWDLAKEWLRKNNLTVFNLAPSIRRKVLIFPFNLANCQWAGLGSVGCPGTGDCLAWLNPLVTETTLNTPTIFHELAHNIGLAHSARIKCDAAGCVKDGYGDPSDPMGSAGPKSVNTQFVCMSAPQGYKAGWISPFKDGELARLVPDMQKSITFVLPAMATTDKSFLRLELLQTGINVGDRLKPRRALYISYRYRTTTPGGYDSGLSDNYNGRVWVHEYNETANQLSAIQSTPPVVLGMLDNAIVKDSKTNKWGPPIVSGWGALPKMMTLGPDQLGSGLTDNLRIIVIEKTNASATIALCRFRGVIPTAETGDEACNDELDNDCDGLTDDKDPDCQGQTEAASPPPPPLVTIRKSPPPSPRPPPPPRPSSPPPPKRSPSPPPRSSSPPPPSRKPRARPWAPKARR</sequence>
<feature type="compositionally biased region" description="Pro residues" evidence="1">
    <location>
        <begin position="673"/>
        <end position="721"/>
    </location>
</feature>
<name>A0A835Y2I0_9CHLO</name>
<dbReference type="SUPFAM" id="SSF55486">
    <property type="entry name" value="Metalloproteases ('zincins'), catalytic domain"/>
    <property type="match status" value="1"/>
</dbReference>
<feature type="region of interest" description="Disordered" evidence="1">
    <location>
        <begin position="24"/>
        <end position="52"/>
    </location>
</feature>
<reference evidence="4" key="1">
    <citation type="journal article" date="2020" name="bioRxiv">
        <title>Comparative genomics of Chlamydomonas.</title>
        <authorList>
            <person name="Craig R.J."/>
            <person name="Hasan A.R."/>
            <person name="Ness R.W."/>
            <person name="Keightley P.D."/>
        </authorList>
    </citation>
    <scope>NUCLEOTIDE SEQUENCE</scope>
    <source>
        <strain evidence="4">CCAP 11/70</strain>
    </source>
</reference>
<comment type="caution">
    <text evidence="4">The sequence shown here is derived from an EMBL/GenBank/DDBJ whole genome shotgun (WGS) entry which is preliminary data.</text>
</comment>
<protein>
    <recommendedName>
        <fullName evidence="3">Peptidase M11 gametolysin domain-containing protein</fullName>
    </recommendedName>
</protein>
<feature type="domain" description="Peptidase M11 gametolysin" evidence="3">
    <location>
        <begin position="244"/>
        <end position="555"/>
    </location>
</feature>
<accession>A0A835Y2I0</accession>
<dbReference type="Pfam" id="PF05548">
    <property type="entry name" value="Peptidase_M11"/>
    <property type="match status" value="1"/>
</dbReference>
<feature type="signal peptide" evidence="2">
    <location>
        <begin position="1"/>
        <end position="21"/>
    </location>
</feature>
<evidence type="ECO:0000259" key="3">
    <source>
        <dbReference type="Pfam" id="PF05548"/>
    </source>
</evidence>
<dbReference type="OrthoDB" id="529266at2759"/>
<keyword evidence="5" id="KW-1185">Reference proteome</keyword>
<feature type="chain" id="PRO_5032632317" description="Peptidase M11 gametolysin domain-containing protein" evidence="2">
    <location>
        <begin position="22"/>
        <end position="735"/>
    </location>
</feature>
<dbReference type="InterPro" id="IPR008752">
    <property type="entry name" value="Peptidase_M11"/>
</dbReference>
<feature type="region of interest" description="Disordered" evidence="1">
    <location>
        <begin position="657"/>
        <end position="735"/>
    </location>
</feature>
<feature type="region of interest" description="Disordered" evidence="1">
    <location>
        <begin position="144"/>
        <end position="170"/>
    </location>
</feature>
<dbReference type="AlphaFoldDB" id="A0A835Y2I0"/>
<gene>
    <name evidence="4" type="ORF">HYH03_006588</name>
</gene>
<organism evidence="4 5">
    <name type="scientific">Edaphochlamys debaryana</name>
    <dbReference type="NCBI Taxonomy" id="47281"/>
    <lineage>
        <taxon>Eukaryota</taxon>
        <taxon>Viridiplantae</taxon>
        <taxon>Chlorophyta</taxon>
        <taxon>core chlorophytes</taxon>
        <taxon>Chlorophyceae</taxon>
        <taxon>CS clade</taxon>
        <taxon>Chlamydomonadales</taxon>
        <taxon>Chlamydomonadales incertae sedis</taxon>
        <taxon>Edaphochlamys</taxon>
    </lineage>
</organism>
<proteinExistence type="predicted"/>
<dbReference type="EMBL" id="JAEHOE010000025">
    <property type="protein sequence ID" value="KAG2495317.1"/>
    <property type="molecule type" value="Genomic_DNA"/>
</dbReference>
<evidence type="ECO:0000256" key="1">
    <source>
        <dbReference type="SAM" id="MobiDB-lite"/>
    </source>
</evidence>